<evidence type="ECO:0000259" key="2">
    <source>
        <dbReference type="Pfam" id="PF07790"/>
    </source>
</evidence>
<accession>A0A8T7H582</accession>
<name>A0A8T7H582_9EURY</name>
<keyword evidence="1" id="KW-0812">Transmembrane</keyword>
<feature type="domain" description="Archaeal Type IV pilin N-terminal" evidence="2">
    <location>
        <begin position="4"/>
        <end position="73"/>
    </location>
</feature>
<dbReference type="EMBL" id="JABMJE010000189">
    <property type="protein sequence ID" value="NQS79017.1"/>
    <property type="molecule type" value="Genomic_DNA"/>
</dbReference>
<organism evidence="3 4">
    <name type="scientific">Methanoculleus bourgensis</name>
    <dbReference type="NCBI Taxonomy" id="83986"/>
    <lineage>
        <taxon>Archaea</taxon>
        <taxon>Methanobacteriati</taxon>
        <taxon>Methanobacteriota</taxon>
        <taxon>Stenosarchaea group</taxon>
        <taxon>Methanomicrobia</taxon>
        <taxon>Methanomicrobiales</taxon>
        <taxon>Methanomicrobiaceae</taxon>
        <taxon>Methanoculleus</taxon>
    </lineage>
</organism>
<dbReference type="Proteomes" id="UP000737555">
    <property type="component" value="Unassembled WGS sequence"/>
</dbReference>
<sequence length="137" mass="14758">MNNEAVSGVVGEMLMISLVLLLVAIFAVSLNNCLPTERAPTVTVMITNTTENITLYHKGGDWVQASDLEVIVSNFPGEGSQAKKYRSPPGGQFSADEHFNLSPQKQVFDIGSSIIVKYNVTGGEKVSLVTPRAVLFT</sequence>
<evidence type="ECO:0000256" key="1">
    <source>
        <dbReference type="SAM" id="Phobius"/>
    </source>
</evidence>
<evidence type="ECO:0000313" key="3">
    <source>
        <dbReference type="EMBL" id="NQS79017.1"/>
    </source>
</evidence>
<protein>
    <submittedName>
        <fullName evidence="3">Type IV pilin N-terminal domain-containing protein</fullName>
    </submittedName>
</protein>
<feature type="transmembrane region" description="Helical" evidence="1">
    <location>
        <begin position="6"/>
        <end position="28"/>
    </location>
</feature>
<dbReference type="AlphaFoldDB" id="A0A8T7H582"/>
<comment type="caution">
    <text evidence="3">The sequence shown here is derived from an EMBL/GenBank/DDBJ whole genome shotgun (WGS) entry which is preliminary data.</text>
</comment>
<dbReference type="InterPro" id="IPR012859">
    <property type="entry name" value="Pilin_N_archaeal"/>
</dbReference>
<dbReference type="Pfam" id="PF07790">
    <property type="entry name" value="Pilin_N"/>
    <property type="match status" value="1"/>
</dbReference>
<evidence type="ECO:0000313" key="4">
    <source>
        <dbReference type="Proteomes" id="UP000737555"/>
    </source>
</evidence>
<keyword evidence="1" id="KW-1133">Transmembrane helix</keyword>
<feature type="non-terminal residue" evidence="3">
    <location>
        <position position="137"/>
    </location>
</feature>
<keyword evidence="1" id="KW-0472">Membrane</keyword>
<proteinExistence type="predicted"/>
<gene>
    <name evidence="3" type="ORF">HQQ74_10050</name>
</gene>
<reference evidence="3" key="1">
    <citation type="submission" date="2020-05" db="EMBL/GenBank/DDBJ databases">
        <title>The first insight into the ecology of ammonia-tolerant syntrophic propionate oxidizing bacteria.</title>
        <authorList>
            <person name="Singh A."/>
            <person name="Schnurer A."/>
            <person name="Westerholm M."/>
        </authorList>
    </citation>
    <scope>NUCLEOTIDE SEQUENCE</scope>
    <source>
        <strain evidence="3">MAG54</strain>
    </source>
</reference>